<dbReference type="Pfam" id="PF06703">
    <property type="entry name" value="SPC25"/>
    <property type="match status" value="1"/>
</dbReference>
<evidence type="ECO:0000256" key="8">
    <source>
        <dbReference type="ARBA" id="ARBA00045608"/>
    </source>
</evidence>
<evidence type="ECO:0000256" key="5">
    <source>
        <dbReference type="ARBA" id="ARBA00022824"/>
    </source>
</evidence>
<comment type="function">
    <text evidence="8 9">Component of the signal peptidase complex (SPC) which catalyzes the cleavage of N-terminal signal sequences from nascent proteins as they are translocated into the lumen of the endoplasmic reticulum. Enhances the enzymatic activity of SPC and facilitates the interactions between different components of the translocation site.</text>
</comment>
<evidence type="ECO:0000256" key="2">
    <source>
        <dbReference type="ARBA" id="ARBA00007324"/>
    </source>
</evidence>
<dbReference type="EMBL" id="BLKM01003229">
    <property type="protein sequence ID" value="GFG41091.1"/>
    <property type="molecule type" value="Genomic_DNA"/>
</dbReference>
<keyword evidence="11" id="KW-1185">Reference proteome</keyword>
<dbReference type="InterPro" id="IPR009582">
    <property type="entry name" value="Spc2/SPCS2"/>
</dbReference>
<evidence type="ECO:0000256" key="6">
    <source>
        <dbReference type="ARBA" id="ARBA00022989"/>
    </source>
</evidence>
<comment type="similarity">
    <text evidence="2 9">Belongs to the SPCS2 family.</text>
</comment>
<gene>
    <name evidence="10" type="ORF">Cfor_00552</name>
</gene>
<dbReference type="InParanoid" id="A0A6L2Q853"/>
<evidence type="ECO:0000256" key="1">
    <source>
        <dbReference type="ARBA" id="ARBA00004477"/>
    </source>
</evidence>
<dbReference type="GO" id="GO:0008233">
    <property type="term" value="F:peptidase activity"/>
    <property type="evidence" value="ECO:0007669"/>
    <property type="project" value="UniProtKB-UniRule"/>
</dbReference>
<feature type="transmembrane region" description="Helical" evidence="9">
    <location>
        <begin position="114"/>
        <end position="132"/>
    </location>
</feature>
<protein>
    <recommendedName>
        <fullName evidence="3 9">Signal peptidase complex subunit 2</fullName>
    </recommendedName>
</protein>
<organism evidence="10 11">
    <name type="scientific">Coptotermes formosanus</name>
    <name type="common">Formosan subterranean termite</name>
    <dbReference type="NCBI Taxonomy" id="36987"/>
    <lineage>
        <taxon>Eukaryota</taxon>
        <taxon>Metazoa</taxon>
        <taxon>Ecdysozoa</taxon>
        <taxon>Arthropoda</taxon>
        <taxon>Hexapoda</taxon>
        <taxon>Insecta</taxon>
        <taxon>Pterygota</taxon>
        <taxon>Neoptera</taxon>
        <taxon>Polyneoptera</taxon>
        <taxon>Dictyoptera</taxon>
        <taxon>Blattodea</taxon>
        <taxon>Blattoidea</taxon>
        <taxon>Termitoidae</taxon>
        <taxon>Rhinotermitidae</taxon>
        <taxon>Coptotermes</taxon>
    </lineage>
</organism>
<comment type="caution">
    <text evidence="10">The sequence shown here is derived from an EMBL/GenBank/DDBJ whole genome shotgun (WGS) entry which is preliminary data.</text>
</comment>
<keyword evidence="4 9" id="KW-0812">Transmembrane</keyword>
<dbReference type="PANTHER" id="PTHR13085:SF0">
    <property type="entry name" value="SIGNAL PEPTIDASE COMPLEX SUBUNIT 2"/>
    <property type="match status" value="1"/>
</dbReference>
<dbReference type="GO" id="GO:0005787">
    <property type="term" value="C:signal peptidase complex"/>
    <property type="evidence" value="ECO:0007669"/>
    <property type="project" value="UniProtKB-UniRule"/>
</dbReference>
<comment type="subcellular location">
    <subcellularLocation>
        <location evidence="1 9">Endoplasmic reticulum membrane</location>
        <topology evidence="1 9">Multi-pass membrane protein</topology>
    </subcellularLocation>
</comment>
<dbReference type="OrthoDB" id="29558at2759"/>
<dbReference type="GO" id="GO:0006465">
    <property type="term" value="P:signal peptide processing"/>
    <property type="evidence" value="ECO:0007669"/>
    <property type="project" value="UniProtKB-UniRule"/>
</dbReference>
<dbReference type="FunCoup" id="A0A6L2Q853">
    <property type="interactions" value="1738"/>
</dbReference>
<dbReference type="PANTHER" id="PTHR13085">
    <property type="entry name" value="MICROSOMAL SIGNAL PEPTIDASE 25 KDA SUBUNIT"/>
    <property type="match status" value="1"/>
</dbReference>
<keyword evidence="7 9" id="KW-0472">Membrane</keyword>
<keyword evidence="5 9" id="KW-0256">Endoplasmic reticulum</keyword>
<keyword evidence="6 9" id="KW-1133">Transmembrane helix</keyword>
<accession>A0A6L2Q853</accession>
<evidence type="ECO:0000313" key="11">
    <source>
        <dbReference type="Proteomes" id="UP000502823"/>
    </source>
</evidence>
<dbReference type="GO" id="GO:0045047">
    <property type="term" value="P:protein targeting to ER"/>
    <property type="evidence" value="ECO:0007669"/>
    <property type="project" value="TreeGrafter"/>
</dbReference>
<evidence type="ECO:0000256" key="3">
    <source>
        <dbReference type="ARBA" id="ARBA00017057"/>
    </source>
</evidence>
<evidence type="ECO:0000256" key="4">
    <source>
        <dbReference type="ARBA" id="ARBA00022692"/>
    </source>
</evidence>
<name>A0A6L2Q853_COPFO</name>
<proteinExistence type="inferred from homology"/>
<feature type="transmembrane region" description="Helical" evidence="9">
    <location>
        <begin position="79"/>
        <end position="102"/>
    </location>
</feature>
<sequence length="227" mass="25751">MPLRYQSVSVEQGDQRTSAEIHVTFVGMAWKMAKDGQVQVVDKDKPVKINKWDGSAVKNALDDAVKEVLTKKFSYVESFALMDGRLFMCGIAVGVAMFALLWDYLYPFPQSRPVLIFCVSTYFVMMGILTLYTTYKEKGIFVVTIQKDPAGFVPDNVWEASSYLKKYDDKYNLVLSCKDGKTGTLREATLVKSVANFFDENGMLIYELLEPEISKLHNSLLSDRKEK</sequence>
<evidence type="ECO:0000313" key="10">
    <source>
        <dbReference type="EMBL" id="GFG41091.1"/>
    </source>
</evidence>
<dbReference type="Proteomes" id="UP000502823">
    <property type="component" value="Unassembled WGS sequence"/>
</dbReference>
<dbReference type="AlphaFoldDB" id="A0A6L2Q853"/>
<reference evidence="11" key="1">
    <citation type="submission" date="2020-01" db="EMBL/GenBank/DDBJ databases">
        <title>Draft genome sequence of the Termite Coptotermes fromosanus.</title>
        <authorList>
            <person name="Itakura S."/>
            <person name="Yosikawa Y."/>
            <person name="Umezawa K."/>
        </authorList>
    </citation>
    <scope>NUCLEOTIDE SEQUENCE [LARGE SCALE GENOMIC DNA]</scope>
</reference>
<evidence type="ECO:0000256" key="7">
    <source>
        <dbReference type="ARBA" id="ARBA00023136"/>
    </source>
</evidence>
<evidence type="ECO:0000256" key="9">
    <source>
        <dbReference type="RuleBase" id="RU368033"/>
    </source>
</evidence>